<feature type="domain" description="Xylose isomerase-like TIM barrel" evidence="1">
    <location>
        <begin position="46"/>
        <end position="288"/>
    </location>
</feature>
<organism evidence="2 3">
    <name type="scientific">Hungatella hathewayi</name>
    <dbReference type="NCBI Taxonomy" id="154046"/>
    <lineage>
        <taxon>Bacteria</taxon>
        <taxon>Bacillati</taxon>
        <taxon>Bacillota</taxon>
        <taxon>Clostridia</taxon>
        <taxon>Lachnospirales</taxon>
        <taxon>Lachnospiraceae</taxon>
        <taxon>Hungatella</taxon>
    </lineage>
</organism>
<dbReference type="AlphaFoldDB" id="A0AAW9WB45"/>
<sequence>MCCGKGSVTAIVVQKDWKGRGMKVSTSTNILFERMSDSNIDQKTAIRLCAEAGYQILDFCFHDAVTSETDFLTDRWQSYMEEIKRTGKEKGVKFPLGHAVIYDFCSAAIDRDYYDRLMERCIIGAEILGIEWLVLHPSTVDTERFSPDKLESEKANLAFFKKWGKFALKHGVGLAVEGMWDSSLDIEAKYAISVDELIRLIDGVGLSNVAVCWDFEHGSIMGLNQRQVVERLGNRLKAVHISDQTGINNIHILPYQGVTDWEEVLRALADFGYDGEFNFEIQWYLRRVPEEMFLSSIRYSADLGAWMVKQIERFREESRLDEKA</sequence>
<dbReference type="Gene3D" id="3.20.20.150">
    <property type="entry name" value="Divalent-metal-dependent TIM barrel enzymes"/>
    <property type="match status" value="1"/>
</dbReference>
<dbReference type="PANTHER" id="PTHR12110">
    <property type="entry name" value="HYDROXYPYRUVATE ISOMERASE"/>
    <property type="match status" value="1"/>
</dbReference>
<comment type="caution">
    <text evidence="2">The sequence shown here is derived from an EMBL/GenBank/DDBJ whole genome shotgun (WGS) entry which is preliminary data.</text>
</comment>
<dbReference type="SUPFAM" id="SSF51658">
    <property type="entry name" value="Xylose isomerase-like"/>
    <property type="match status" value="1"/>
</dbReference>
<dbReference type="InterPro" id="IPR050312">
    <property type="entry name" value="IolE/XylAMocC-like"/>
</dbReference>
<evidence type="ECO:0000259" key="1">
    <source>
        <dbReference type="Pfam" id="PF01261"/>
    </source>
</evidence>
<proteinExistence type="predicted"/>
<dbReference type="Pfam" id="PF01261">
    <property type="entry name" value="AP_endonuc_2"/>
    <property type="match status" value="1"/>
</dbReference>
<evidence type="ECO:0000313" key="3">
    <source>
        <dbReference type="Proteomes" id="UP000434223"/>
    </source>
</evidence>
<gene>
    <name evidence="2" type="ORF">GNE07_00625</name>
</gene>
<reference evidence="2 3" key="1">
    <citation type="submission" date="2019-09" db="EMBL/GenBank/DDBJ databases">
        <title>Draft genome sequencing of Hungatella hathewayi 123Y-2.</title>
        <authorList>
            <person name="Lv Q."/>
            <person name="Li S."/>
        </authorList>
    </citation>
    <scope>NUCLEOTIDE SEQUENCE [LARGE SCALE GENOMIC DNA]</scope>
    <source>
        <strain evidence="2 3">123Y-2</strain>
    </source>
</reference>
<protein>
    <submittedName>
        <fullName evidence="2">TIM barrel protein</fullName>
    </submittedName>
</protein>
<dbReference type="InterPro" id="IPR013022">
    <property type="entry name" value="Xyl_isomerase-like_TIM-brl"/>
</dbReference>
<name>A0AAW9WB45_9FIRM</name>
<dbReference type="Proteomes" id="UP000434223">
    <property type="component" value="Unassembled WGS sequence"/>
</dbReference>
<accession>A0AAW9WB45</accession>
<dbReference type="InterPro" id="IPR036237">
    <property type="entry name" value="Xyl_isomerase-like_sf"/>
</dbReference>
<dbReference type="EMBL" id="WNME01000001">
    <property type="protein sequence ID" value="MUB61583.1"/>
    <property type="molecule type" value="Genomic_DNA"/>
</dbReference>
<evidence type="ECO:0000313" key="2">
    <source>
        <dbReference type="EMBL" id="MUB61583.1"/>
    </source>
</evidence>